<dbReference type="InterPro" id="IPR050377">
    <property type="entry name" value="Radical_SAM_PqqE_MftC-like"/>
</dbReference>
<dbReference type="PANTHER" id="PTHR11228:SF7">
    <property type="entry name" value="PQQA PEPTIDE CYCLASE"/>
    <property type="match status" value="1"/>
</dbReference>
<proteinExistence type="predicted"/>
<dbReference type="PANTHER" id="PTHR11228">
    <property type="entry name" value="RADICAL SAM DOMAIN PROTEIN"/>
    <property type="match status" value="1"/>
</dbReference>
<dbReference type="InterPro" id="IPR013785">
    <property type="entry name" value="Aldolase_TIM"/>
</dbReference>
<dbReference type="CDD" id="cd21109">
    <property type="entry name" value="SPASM"/>
    <property type="match status" value="1"/>
</dbReference>
<dbReference type="AlphaFoldDB" id="A0A8J6NHZ7"/>
<evidence type="ECO:0008006" key="3">
    <source>
        <dbReference type="Google" id="ProtNLM"/>
    </source>
</evidence>
<sequence>MSIFDSVRDFFTPARPLPAGVLHFQSPEDDEVPYRLHLRMHGDGSSLLVVNASTVLHLNPTATEYAYHFIKGTDENEAAEAVSKRYHVKAEQALQDYQIFSERIDSLVHTEDVDPVSYLGFDRVAPHSTGLTAPLRLDCALTYELPKGASADDAPTKRVDRELATAEWTSILDKAWAAGIPHVTFTGGEPTLREDLPELIAYAEEKGMVSGLLSDGLKLANAAYLNTLLQTGLDHLLFLLQSEKKKSWQALEAIMPADLFTTVHLTITEKNADNIGETLEKLAALEVTSLSLTCTPDQDETLLSAREQAARLGISLTWDLPVPYSAHHPITLETTKEHFPDGAGKVWLYVEPDGDVLPMQGMPDQILGNFLHDDWASIWKNK</sequence>
<dbReference type="GO" id="GO:0006783">
    <property type="term" value="P:heme biosynthetic process"/>
    <property type="evidence" value="ECO:0007669"/>
    <property type="project" value="TreeGrafter"/>
</dbReference>
<dbReference type="SUPFAM" id="SSF102114">
    <property type="entry name" value="Radical SAM enzymes"/>
    <property type="match status" value="1"/>
</dbReference>
<dbReference type="CDD" id="cd01335">
    <property type="entry name" value="Radical_SAM"/>
    <property type="match status" value="1"/>
</dbReference>
<dbReference type="Gene3D" id="3.20.20.70">
    <property type="entry name" value="Aldolase class I"/>
    <property type="match status" value="1"/>
</dbReference>
<gene>
    <name evidence="1" type="ORF">H8E29_03590</name>
</gene>
<evidence type="ECO:0000313" key="2">
    <source>
        <dbReference type="Proteomes" id="UP000614469"/>
    </source>
</evidence>
<evidence type="ECO:0000313" key="1">
    <source>
        <dbReference type="EMBL" id="MBC8334325.1"/>
    </source>
</evidence>
<protein>
    <recommendedName>
        <fullName evidence="3">Radical SAM protein</fullName>
    </recommendedName>
</protein>
<dbReference type="EMBL" id="JACNJN010000060">
    <property type="protein sequence ID" value="MBC8334325.1"/>
    <property type="molecule type" value="Genomic_DNA"/>
</dbReference>
<reference evidence="1 2" key="1">
    <citation type="submission" date="2020-08" db="EMBL/GenBank/DDBJ databases">
        <title>Bridging the membrane lipid divide: bacteria of the FCB group superphylum have the potential to synthesize archaeal ether lipids.</title>
        <authorList>
            <person name="Villanueva L."/>
            <person name="Von Meijenfeldt F.A.B."/>
            <person name="Westbye A.B."/>
            <person name="Yadav S."/>
            <person name="Hopmans E.C."/>
            <person name="Dutilh B.E."/>
            <person name="Sinninghe Damste J.S."/>
        </authorList>
    </citation>
    <scope>NUCLEOTIDE SEQUENCE [LARGE SCALE GENOMIC DNA]</scope>
    <source>
        <strain evidence="1">NIOZ-UU36</strain>
    </source>
</reference>
<organism evidence="1 2">
    <name type="scientific">Candidatus Desulfolinea nitratireducens</name>
    <dbReference type="NCBI Taxonomy" id="2841698"/>
    <lineage>
        <taxon>Bacteria</taxon>
        <taxon>Bacillati</taxon>
        <taxon>Chloroflexota</taxon>
        <taxon>Anaerolineae</taxon>
        <taxon>Anaerolineales</taxon>
        <taxon>Anaerolineales incertae sedis</taxon>
        <taxon>Candidatus Desulfolinea</taxon>
    </lineage>
</organism>
<dbReference type="Proteomes" id="UP000614469">
    <property type="component" value="Unassembled WGS sequence"/>
</dbReference>
<accession>A0A8J6NHZ7</accession>
<name>A0A8J6NHZ7_9CHLR</name>
<comment type="caution">
    <text evidence="1">The sequence shown here is derived from an EMBL/GenBank/DDBJ whole genome shotgun (WGS) entry which is preliminary data.</text>
</comment>
<dbReference type="InterPro" id="IPR058240">
    <property type="entry name" value="rSAM_sf"/>
</dbReference>